<dbReference type="Gene3D" id="3.30.420.110">
    <property type="entry name" value="MutS, connector domain"/>
    <property type="match status" value="1"/>
</dbReference>
<dbReference type="PANTHER" id="PTHR11361">
    <property type="entry name" value="DNA MISMATCH REPAIR PROTEIN MUTS FAMILY MEMBER"/>
    <property type="match status" value="1"/>
</dbReference>
<dbReference type="SMART" id="SM00533">
    <property type="entry name" value="MUTSd"/>
    <property type="match status" value="1"/>
</dbReference>
<dbReference type="InterPro" id="IPR036678">
    <property type="entry name" value="MutS_con_dom_sf"/>
</dbReference>
<dbReference type="SUPFAM" id="SSF55271">
    <property type="entry name" value="DNA repair protein MutS, domain I"/>
    <property type="match status" value="1"/>
</dbReference>
<keyword evidence="4" id="KW-0227">DNA damage</keyword>
<accession>A0A7R9EVT1</accession>
<dbReference type="Pfam" id="PF05192">
    <property type="entry name" value="MutS_III"/>
    <property type="match status" value="1"/>
</dbReference>
<evidence type="ECO:0000256" key="9">
    <source>
        <dbReference type="SAM" id="MobiDB-lite"/>
    </source>
</evidence>
<dbReference type="Pfam" id="PF01624">
    <property type="entry name" value="MutS_I"/>
    <property type="match status" value="1"/>
</dbReference>
<dbReference type="InterPro" id="IPR036187">
    <property type="entry name" value="DNA_mismatch_repair_MutS_sf"/>
</dbReference>
<dbReference type="InterPro" id="IPR007695">
    <property type="entry name" value="DNA_mismatch_repair_MutS-lik_N"/>
</dbReference>
<feature type="compositionally biased region" description="Low complexity" evidence="9">
    <location>
        <begin position="117"/>
        <end position="129"/>
    </location>
</feature>
<evidence type="ECO:0000256" key="3">
    <source>
        <dbReference type="ARBA" id="ARBA00022741"/>
    </source>
</evidence>
<dbReference type="SUPFAM" id="SSF48334">
    <property type="entry name" value="DNA repair protein MutS, domain III"/>
    <property type="match status" value="1"/>
</dbReference>
<dbReference type="FunFam" id="3.40.1170.10:FF:000004">
    <property type="entry name" value="DNA mismatch repair protein"/>
    <property type="match status" value="1"/>
</dbReference>
<dbReference type="AlphaFoldDB" id="A0A7R9EVT1"/>
<evidence type="ECO:0000256" key="2">
    <source>
        <dbReference type="ARBA" id="ARBA00022151"/>
    </source>
</evidence>
<dbReference type="Gene3D" id="3.40.50.300">
    <property type="entry name" value="P-loop containing nucleotide triphosphate hydrolases"/>
    <property type="match status" value="1"/>
</dbReference>
<evidence type="ECO:0000256" key="5">
    <source>
        <dbReference type="ARBA" id="ARBA00022840"/>
    </source>
</evidence>
<dbReference type="Gene3D" id="1.10.1420.10">
    <property type="match status" value="2"/>
</dbReference>
<evidence type="ECO:0000256" key="7">
    <source>
        <dbReference type="ARBA" id="ARBA00023204"/>
    </source>
</evidence>
<protein>
    <recommendedName>
        <fullName evidence="2 8">DNA mismatch repair protein MSH3</fullName>
    </recommendedName>
    <alternativeName>
        <fullName evidence="2 8">DNA mismatch repair protein MSH3</fullName>
    </alternativeName>
</protein>
<dbReference type="InterPro" id="IPR007860">
    <property type="entry name" value="DNA_mmatch_repair_MutS_con_dom"/>
</dbReference>
<dbReference type="Pfam" id="PF00488">
    <property type="entry name" value="MutS_V"/>
    <property type="match status" value="2"/>
</dbReference>
<dbReference type="GO" id="GO:0006312">
    <property type="term" value="P:mitotic recombination"/>
    <property type="evidence" value="ECO:0007669"/>
    <property type="project" value="TreeGrafter"/>
</dbReference>
<dbReference type="Pfam" id="PF05188">
    <property type="entry name" value="MutS_II"/>
    <property type="match status" value="1"/>
</dbReference>
<dbReference type="InterPro" id="IPR007696">
    <property type="entry name" value="DNA_mismatch_repair_MutS_core"/>
</dbReference>
<evidence type="ECO:0000256" key="6">
    <source>
        <dbReference type="ARBA" id="ARBA00023125"/>
    </source>
</evidence>
<dbReference type="InterPro" id="IPR045076">
    <property type="entry name" value="MutS"/>
</dbReference>
<dbReference type="InterPro" id="IPR016151">
    <property type="entry name" value="DNA_mismatch_repair_MutS_N"/>
</dbReference>
<dbReference type="EMBL" id="OD565682">
    <property type="protein sequence ID" value="CAD7442354.1"/>
    <property type="molecule type" value="Genomic_DNA"/>
</dbReference>
<dbReference type="GO" id="GO:0005524">
    <property type="term" value="F:ATP binding"/>
    <property type="evidence" value="ECO:0007669"/>
    <property type="project" value="UniProtKB-KW"/>
</dbReference>
<sequence>MGANCADSNIETVVPLNLRSTALYSIKSDDKIITDARENDEDAKRPKVGYDGTRNTDSTSPRSLATQTLNKLKTFSIGNDDGNADSLLSQTKGTEEMSTYSSESEDVPMTLMSTPGSSSSEYTSESSSSKYTPLELQVVELKRKHPGMILLVQNAYKYTFFGEDAQIAGKVLNICTTMYNNFLTAVIPTMRLHVHLRRLVEEGYKVGVVNQVESSLTRSTSENKNIVFNRQLVGVYSKATLIGDDILSKAFDPSTGEMIYDMFEDGANRNELERRLEHLNPTEVIVAENVSANTLKLLQHRFIFIRRQPNEIFDFTSCLVKVAAFFSSEGTISSANFQNLGDFAPTTLCCIGVLLHYVKECGLESSLKAEGFHKFTDRAEYLQLDAAVLRNLSVFSSTEGSTKNTLYSVLDHTRTKFGARQVYCDAPLRNLVKVRQRQDMVEELIGSESGLMEELLNVLEGLPDLERGLTTILNLKCKPLGFYVVVTSLGNVCSKLQSLLNSDTERQSDHTRQLIMETVQLLSNVGLFANNLDKEAARKEDKANLLIDKSEFPTLVNRQMKVSSLFSQLEALKPSIAIVIGSERFEYTSVGGHDFLIEVKITLPVPSTWRLVSQTKQFNRFRSPAVDALVTELIQLQEILVCDGEEVWLHTLEHFNNFYFPHKRAVKNLATLDVLLSLSELSRQNEYCKLVYRAVLSSSLVGLQFPAIFEGSEASRGKLVVLFVRGKTIRRSRVCQSSEQCCMTVSGPNMGGKSCYLRQVALIVIMAHIGSFVPAKSATISLLDAVYVRMGARDELFTGHNSLLLELEEAQVILNVYDHRMGARDELFTGHNSLFLMGARDELFTGRSTLLLELEEAQVILNCATQHSLVLMDELGRGTSSCDGAAIATATLHHLVKCLTLFVSHYPSVTQLTKVLFPSARNYHVAFMVKPEDDDDGKAVTLLYSVVEGLANESFGLNVARLANIRTDVLSRASHYTDILQSQPESTRAAQLKMLMMEGDQARIALDKGLKINPATECKLGEDNGSSGRHLGRKQNAVAGEKFNFFGNGKYEIVSWTSAKRRIEDHGPVGWTKRRAWRSKEWTGDSWLKEWTGDLWLKEWTEDVWLKEWTGDLWLKEWTGDVWLKEWTGDVWLKKWTGDLWLKEWTEDSWLKEWTGDLWLKE</sequence>
<dbReference type="Gene3D" id="3.40.1170.10">
    <property type="entry name" value="DNA repair protein MutS, domain I"/>
    <property type="match status" value="1"/>
</dbReference>
<dbReference type="GO" id="GO:0005634">
    <property type="term" value="C:nucleus"/>
    <property type="evidence" value="ECO:0007669"/>
    <property type="project" value="TreeGrafter"/>
</dbReference>
<keyword evidence="7" id="KW-0234">DNA repair</keyword>
<feature type="domain" description="DNA mismatch repair proteins mutS family" evidence="10">
    <location>
        <begin position="868"/>
        <end position="884"/>
    </location>
</feature>
<reference evidence="11" key="1">
    <citation type="submission" date="2020-11" db="EMBL/GenBank/DDBJ databases">
        <authorList>
            <person name="Tran Van P."/>
        </authorList>
    </citation>
    <scope>NUCLEOTIDE SEQUENCE</scope>
</reference>
<name>A0A7R9EVT1_9NEOP</name>
<evidence type="ECO:0000313" key="11">
    <source>
        <dbReference type="EMBL" id="CAD7442354.1"/>
    </source>
</evidence>
<keyword evidence="3" id="KW-0547">Nucleotide-binding</keyword>
<comment type="similarity">
    <text evidence="1">Belongs to the DNA mismatch repair MutS family. MSH3 subfamily.</text>
</comment>
<dbReference type="SUPFAM" id="SSF52540">
    <property type="entry name" value="P-loop containing nucleoside triphosphate hydrolases"/>
    <property type="match status" value="1"/>
</dbReference>
<organism evidence="11">
    <name type="scientific">Timema bartmani</name>
    <dbReference type="NCBI Taxonomy" id="61472"/>
    <lineage>
        <taxon>Eukaryota</taxon>
        <taxon>Metazoa</taxon>
        <taxon>Ecdysozoa</taxon>
        <taxon>Arthropoda</taxon>
        <taxon>Hexapoda</taxon>
        <taxon>Insecta</taxon>
        <taxon>Pterygota</taxon>
        <taxon>Neoptera</taxon>
        <taxon>Polyneoptera</taxon>
        <taxon>Phasmatodea</taxon>
        <taxon>Timematodea</taxon>
        <taxon>Timematoidea</taxon>
        <taxon>Timematidae</taxon>
        <taxon>Timema</taxon>
    </lineage>
</organism>
<evidence type="ECO:0000256" key="4">
    <source>
        <dbReference type="ARBA" id="ARBA00022763"/>
    </source>
</evidence>
<feature type="region of interest" description="Disordered" evidence="9">
    <location>
        <begin position="37"/>
        <end position="63"/>
    </location>
</feature>
<feature type="region of interest" description="Disordered" evidence="9">
    <location>
        <begin position="83"/>
        <end position="129"/>
    </location>
</feature>
<dbReference type="GO" id="GO:0030983">
    <property type="term" value="F:mismatched DNA binding"/>
    <property type="evidence" value="ECO:0007669"/>
    <property type="project" value="InterPro"/>
</dbReference>
<dbReference type="SMART" id="SM00534">
    <property type="entry name" value="MUTSac"/>
    <property type="match status" value="1"/>
</dbReference>
<keyword evidence="5" id="KW-0067">ATP-binding</keyword>
<evidence type="ECO:0000256" key="8">
    <source>
        <dbReference type="ARBA" id="ARBA00073774"/>
    </source>
</evidence>
<evidence type="ECO:0000256" key="1">
    <source>
        <dbReference type="ARBA" id="ARBA00007094"/>
    </source>
</evidence>
<dbReference type="GO" id="GO:0006298">
    <property type="term" value="P:mismatch repair"/>
    <property type="evidence" value="ECO:0007669"/>
    <property type="project" value="InterPro"/>
</dbReference>
<keyword evidence="6" id="KW-0238">DNA-binding</keyword>
<dbReference type="InterPro" id="IPR000432">
    <property type="entry name" value="DNA_mismatch_repair_MutS_C"/>
</dbReference>
<proteinExistence type="inferred from homology"/>
<dbReference type="PANTHER" id="PTHR11361:SF122">
    <property type="entry name" value="DNA MISMATCH REPAIR PROTEIN MSH3"/>
    <property type="match status" value="1"/>
</dbReference>
<dbReference type="InterPro" id="IPR027417">
    <property type="entry name" value="P-loop_NTPase"/>
</dbReference>
<feature type="compositionally biased region" description="Polar residues" evidence="9">
    <location>
        <begin position="53"/>
        <end position="63"/>
    </location>
</feature>
<dbReference type="GO" id="GO:0140664">
    <property type="term" value="F:ATP-dependent DNA damage sensor activity"/>
    <property type="evidence" value="ECO:0007669"/>
    <property type="project" value="InterPro"/>
</dbReference>
<dbReference type="SUPFAM" id="SSF53150">
    <property type="entry name" value="DNA repair protein MutS, domain II"/>
    <property type="match status" value="1"/>
</dbReference>
<evidence type="ECO:0000259" key="10">
    <source>
        <dbReference type="PROSITE" id="PS00486"/>
    </source>
</evidence>
<dbReference type="PROSITE" id="PS00486">
    <property type="entry name" value="DNA_MISMATCH_REPAIR_2"/>
    <property type="match status" value="1"/>
</dbReference>
<gene>
    <name evidence="11" type="ORF">TBIB3V08_LOCUS4788</name>
</gene>